<feature type="transmembrane region" description="Helical" evidence="1">
    <location>
        <begin position="107"/>
        <end position="129"/>
    </location>
</feature>
<name>A0A6C0HMY9_9ZZZZ</name>
<organism evidence="2">
    <name type="scientific">viral metagenome</name>
    <dbReference type="NCBI Taxonomy" id="1070528"/>
    <lineage>
        <taxon>unclassified sequences</taxon>
        <taxon>metagenomes</taxon>
        <taxon>organismal metagenomes</taxon>
    </lineage>
</organism>
<evidence type="ECO:0000313" key="2">
    <source>
        <dbReference type="EMBL" id="QHT81859.1"/>
    </source>
</evidence>
<keyword evidence="1" id="KW-0472">Membrane</keyword>
<dbReference type="EMBL" id="MN739993">
    <property type="protein sequence ID" value="QHT81859.1"/>
    <property type="molecule type" value="Genomic_DNA"/>
</dbReference>
<reference evidence="2" key="1">
    <citation type="journal article" date="2020" name="Nature">
        <title>Giant virus diversity and host interactions through global metagenomics.</title>
        <authorList>
            <person name="Schulz F."/>
            <person name="Roux S."/>
            <person name="Paez-Espino D."/>
            <person name="Jungbluth S."/>
            <person name="Walsh D.A."/>
            <person name="Denef V.J."/>
            <person name="McMahon K.D."/>
            <person name="Konstantinidis K.T."/>
            <person name="Eloe-Fadrosh E.A."/>
            <person name="Kyrpides N.C."/>
            <person name="Woyke T."/>
        </authorList>
    </citation>
    <scope>NUCLEOTIDE SEQUENCE</scope>
    <source>
        <strain evidence="2">GVMAG-M-3300023184-160</strain>
    </source>
</reference>
<keyword evidence="1" id="KW-0812">Transmembrane</keyword>
<sequence length="163" mass="18685">MKLNEFCERLYEEKEKENGSGPLPSVGISNGMRVFIQEQLAKANEEALRLKADELQREADRFIPYQQIHCDEDCRLLFSVGSSISGSIIERKDPRGILPNDADQQYLIFYGWSFLALGSFVIFVIYSSYPTSQDSFTMSIVLLVFFITVYLLSKDLKESVFKI</sequence>
<keyword evidence="1" id="KW-1133">Transmembrane helix</keyword>
<proteinExistence type="predicted"/>
<feature type="transmembrane region" description="Helical" evidence="1">
    <location>
        <begin position="135"/>
        <end position="153"/>
    </location>
</feature>
<protein>
    <submittedName>
        <fullName evidence="2">Uncharacterized protein</fullName>
    </submittedName>
</protein>
<evidence type="ECO:0000256" key="1">
    <source>
        <dbReference type="SAM" id="Phobius"/>
    </source>
</evidence>
<dbReference type="AlphaFoldDB" id="A0A6C0HMY9"/>
<accession>A0A6C0HMY9</accession>